<comment type="caution">
    <text evidence="7">The sequence shown here is derived from an EMBL/GenBank/DDBJ whole genome shotgun (WGS) entry which is preliminary data.</text>
</comment>
<dbReference type="Gene3D" id="2.60.40.1120">
    <property type="entry name" value="Carboxypeptidase-like, regulatory domain"/>
    <property type="match status" value="1"/>
</dbReference>
<keyword evidence="8" id="KW-1185">Reference proteome</keyword>
<dbReference type="InterPro" id="IPR011659">
    <property type="entry name" value="WD40"/>
</dbReference>
<dbReference type="Proteomes" id="UP000611723">
    <property type="component" value="Unassembled WGS sequence"/>
</dbReference>
<name>A0A934WXK9_9BACT</name>
<dbReference type="PROSITE" id="PS51123">
    <property type="entry name" value="OMPA_2"/>
    <property type="match status" value="1"/>
</dbReference>
<dbReference type="InterPro" id="IPR006690">
    <property type="entry name" value="OMPA-like_CS"/>
</dbReference>
<dbReference type="Gene3D" id="2.120.10.30">
    <property type="entry name" value="TolB, C-terminal domain"/>
    <property type="match status" value="1"/>
</dbReference>
<dbReference type="InterPro" id="IPR006665">
    <property type="entry name" value="OmpA-like"/>
</dbReference>
<feature type="chain" id="PRO_5037113317" evidence="5">
    <location>
        <begin position="23"/>
        <end position="621"/>
    </location>
</feature>
<dbReference type="InterPro" id="IPR011990">
    <property type="entry name" value="TPR-like_helical_dom_sf"/>
</dbReference>
<dbReference type="SUPFAM" id="SSF48452">
    <property type="entry name" value="TPR-like"/>
    <property type="match status" value="1"/>
</dbReference>
<dbReference type="GO" id="GO:0009279">
    <property type="term" value="C:cell outer membrane"/>
    <property type="evidence" value="ECO:0007669"/>
    <property type="project" value="UniProtKB-SubCell"/>
</dbReference>
<protein>
    <submittedName>
        <fullName evidence="7">PD40 domain-containing protein</fullName>
    </submittedName>
</protein>
<dbReference type="InterPro" id="IPR011042">
    <property type="entry name" value="6-blade_b-propeller_TolB-like"/>
</dbReference>
<dbReference type="AlphaFoldDB" id="A0A934WXK9"/>
<dbReference type="SUPFAM" id="SSF103088">
    <property type="entry name" value="OmpA-like"/>
    <property type="match status" value="1"/>
</dbReference>
<dbReference type="SUPFAM" id="SSF82171">
    <property type="entry name" value="DPP6 N-terminal domain-like"/>
    <property type="match status" value="2"/>
</dbReference>
<dbReference type="Pfam" id="PF00691">
    <property type="entry name" value="OmpA"/>
    <property type="match status" value="1"/>
</dbReference>
<dbReference type="SUPFAM" id="SSF49464">
    <property type="entry name" value="Carboxypeptidase regulatory domain-like"/>
    <property type="match status" value="1"/>
</dbReference>
<evidence type="ECO:0000256" key="5">
    <source>
        <dbReference type="SAM" id="SignalP"/>
    </source>
</evidence>
<dbReference type="InterPro" id="IPR036737">
    <property type="entry name" value="OmpA-like_sf"/>
</dbReference>
<feature type="domain" description="OmpA-like" evidence="6">
    <location>
        <begin position="514"/>
        <end position="621"/>
    </location>
</feature>
<evidence type="ECO:0000256" key="1">
    <source>
        <dbReference type="ARBA" id="ARBA00004442"/>
    </source>
</evidence>
<dbReference type="EMBL" id="JAEQBW010000003">
    <property type="protein sequence ID" value="MBK6265008.1"/>
    <property type="molecule type" value="Genomic_DNA"/>
</dbReference>
<reference evidence="7" key="1">
    <citation type="submission" date="2021-01" db="EMBL/GenBank/DDBJ databases">
        <title>Marivirga aurantiaca sp. nov., isolated from intertidal surface sediments.</title>
        <authorList>
            <person name="Zhang M."/>
        </authorList>
    </citation>
    <scope>NUCLEOTIDE SEQUENCE</scope>
    <source>
        <strain evidence="7">S37H4</strain>
    </source>
</reference>
<evidence type="ECO:0000313" key="8">
    <source>
        <dbReference type="Proteomes" id="UP000611723"/>
    </source>
</evidence>
<dbReference type="Gene3D" id="1.25.40.10">
    <property type="entry name" value="Tetratricopeptide repeat domain"/>
    <property type="match status" value="1"/>
</dbReference>
<gene>
    <name evidence="7" type="ORF">JKA74_08160</name>
</gene>
<dbReference type="Pfam" id="PF07676">
    <property type="entry name" value="PD40"/>
    <property type="match status" value="3"/>
</dbReference>
<keyword evidence="3" id="KW-0998">Cell outer membrane</keyword>
<dbReference type="PANTHER" id="PTHR30329:SF21">
    <property type="entry name" value="LIPOPROTEIN YIAD-RELATED"/>
    <property type="match status" value="1"/>
</dbReference>
<dbReference type="CDD" id="cd07185">
    <property type="entry name" value="OmpA_C-like"/>
    <property type="match status" value="1"/>
</dbReference>
<dbReference type="CDD" id="cd15482">
    <property type="entry name" value="Sialidase_non-viral"/>
    <property type="match status" value="1"/>
</dbReference>
<dbReference type="PRINTS" id="PR01021">
    <property type="entry name" value="OMPADOMAIN"/>
</dbReference>
<feature type="signal peptide" evidence="5">
    <location>
        <begin position="1"/>
        <end position="22"/>
    </location>
</feature>
<evidence type="ECO:0000256" key="3">
    <source>
        <dbReference type="ARBA" id="ARBA00023237"/>
    </source>
</evidence>
<comment type="subcellular location">
    <subcellularLocation>
        <location evidence="1">Cell outer membrane</location>
    </subcellularLocation>
</comment>
<evidence type="ECO:0000256" key="4">
    <source>
        <dbReference type="PROSITE-ProRule" id="PRU00473"/>
    </source>
</evidence>
<proteinExistence type="predicted"/>
<sequence>MIKKLFVLLPICILLASVLTQAQSFKRKTEKLIQKSKEALYQRNWNDAVSYMDQAVESDSDNFLVHLEKASLHYNAGNLNEVVSSLQLAFQRNQEWPAKYHDFYFVLGKEMFDKGKYEEARQPLNIYQEKGYNKEFVQLSEVILESIDFAAKQLKEKGGNTYDIRSIESGNIFRSVYFPFFTLYPTEFLYFTGQRTSQMEEGIYRAKLDGNKFQKVEQVPVINTNENEGAAAISADGRVMVFTSCNRQGGYGSCDLYISYSENGKWQKPENLGANINSSAWESQPFLSSDGRLLIFSSNRKGGIGKRDLYFSRKQAGAWTPAENLGEPINTFADEISPFLSLSNDTLFFSSNGKVGMGGFDIYKASWDNRKTKPENIGYPINTFTDEISYHQKFDGSRYWSRELASDIKYPPSNIFYFHEEERIAEDVRLVYGYVKDAENNKPLHAKVQIYDLVKDTLVHETGTDQSNGLYKIIIPEQSEYSFYVEAENYLFESKQISVESESRQQVDFQLNRLKKGQSITLNNIYFEFDSYELNEKSHNEIRKIAAFLKENLSIQIEIAGYTDQKGTAAYNQKLSEQRAQSVYDALVEVGVSSNQITSKGYGAKPQPNGEYAKTVRLVIL</sequence>
<organism evidence="7 8">
    <name type="scientific">Marivirga aurantiaca</name>
    <dbReference type="NCBI Taxonomy" id="2802615"/>
    <lineage>
        <taxon>Bacteria</taxon>
        <taxon>Pseudomonadati</taxon>
        <taxon>Bacteroidota</taxon>
        <taxon>Cytophagia</taxon>
        <taxon>Cytophagales</taxon>
        <taxon>Marivirgaceae</taxon>
        <taxon>Marivirga</taxon>
    </lineage>
</organism>
<keyword evidence="2 4" id="KW-0472">Membrane</keyword>
<dbReference type="InterPro" id="IPR050330">
    <property type="entry name" value="Bact_OuterMem_StrucFunc"/>
</dbReference>
<dbReference type="PROSITE" id="PS01068">
    <property type="entry name" value="OMPA_1"/>
    <property type="match status" value="1"/>
</dbReference>
<dbReference type="InterPro" id="IPR006664">
    <property type="entry name" value="OMP_bac"/>
</dbReference>
<dbReference type="Gene3D" id="3.30.1330.60">
    <property type="entry name" value="OmpA-like domain"/>
    <property type="match status" value="1"/>
</dbReference>
<accession>A0A934WXK9</accession>
<dbReference type="InterPro" id="IPR008969">
    <property type="entry name" value="CarboxyPept-like_regulatory"/>
</dbReference>
<evidence type="ECO:0000313" key="7">
    <source>
        <dbReference type="EMBL" id="MBK6265008.1"/>
    </source>
</evidence>
<keyword evidence="5" id="KW-0732">Signal</keyword>
<evidence type="ECO:0000259" key="6">
    <source>
        <dbReference type="PROSITE" id="PS51123"/>
    </source>
</evidence>
<dbReference type="PANTHER" id="PTHR30329">
    <property type="entry name" value="STATOR ELEMENT OF FLAGELLAR MOTOR COMPLEX"/>
    <property type="match status" value="1"/>
</dbReference>
<dbReference type="RefSeq" id="WP_201430692.1">
    <property type="nucleotide sequence ID" value="NZ_JAEQBW010000003.1"/>
</dbReference>
<evidence type="ECO:0000256" key="2">
    <source>
        <dbReference type="ARBA" id="ARBA00023136"/>
    </source>
</evidence>